<dbReference type="SUPFAM" id="SSF69618">
    <property type="entry name" value="HemD-like"/>
    <property type="match status" value="1"/>
</dbReference>
<reference evidence="2 3" key="1">
    <citation type="journal article" date="2017" name="Plant Biotechnol. J.">
        <title>A comprehensive draft genome sequence for lupin (Lupinus angustifolius), an emerging health food: insights into plant-microbe interactions and legume evolution.</title>
        <authorList>
            <person name="Hane J.K."/>
            <person name="Ming Y."/>
            <person name="Kamphuis L.G."/>
            <person name="Nelson M.N."/>
            <person name="Garg G."/>
            <person name="Atkins C.A."/>
            <person name="Bayer P.E."/>
            <person name="Bravo A."/>
            <person name="Bringans S."/>
            <person name="Cannon S."/>
            <person name="Edwards D."/>
            <person name="Foley R."/>
            <person name="Gao L.L."/>
            <person name="Harrison M.J."/>
            <person name="Huang W."/>
            <person name="Hurgobin B."/>
            <person name="Li S."/>
            <person name="Liu C.W."/>
            <person name="McGrath A."/>
            <person name="Morahan G."/>
            <person name="Murray J."/>
            <person name="Weller J."/>
            <person name="Jian J."/>
            <person name="Singh K.B."/>
        </authorList>
    </citation>
    <scope>NUCLEOTIDE SEQUENCE [LARGE SCALE GENOMIC DNA]</scope>
    <source>
        <strain evidence="3">cv. Tanjil</strain>
        <tissue evidence="2">Whole plant</tissue>
    </source>
</reference>
<dbReference type="UniPathway" id="UPA00251">
    <property type="reaction ID" value="UER00320"/>
</dbReference>
<dbReference type="AlphaFoldDB" id="A0A1J7H819"/>
<dbReference type="OrthoDB" id="259181at2759"/>
<dbReference type="STRING" id="3871.A0A1J7H819"/>
<name>A0A1J7H819_LUPAN</name>
<dbReference type="PANTHER" id="PTHR38020">
    <property type="entry name" value="UROPORPHYRINOGEN-III SYNTHASE"/>
    <property type="match status" value="1"/>
</dbReference>
<dbReference type="GO" id="GO:0006782">
    <property type="term" value="P:protoporphyrinogen IX biosynthetic process"/>
    <property type="evidence" value="ECO:0007669"/>
    <property type="project" value="UniProtKB-UniPathway"/>
</dbReference>
<evidence type="ECO:0000313" key="3">
    <source>
        <dbReference type="Proteomes" id="UP000188354"/>
    </source>
</evidence>
<dbReference type="Gramene" id="OIV98496">
    <property type="protein sequence ID" value="OIV98496"/>
    <property type="gene ID" value="TanjilG_18780"/>
</dbReference>
<dbReference type="EMBL" id="CM007374">
    <property type="protein sequence ID" value="OIV98496.1"/>
    <property type="molecule type" value="Genomic_DNA"/>
</dbReference>
<proteinExistence type="predicted"/>
<evidence type="ECO:0000259" key="1">
    <source>
        <dbReference type="Pfam" id="PF02602"/>
    </source>
</evidence>
<protein>
    <recommendedName>
        <fullName evidence="1">Tetrapyrrole biosynthesis uroporphyrinogen III synthase domain-containing protein</fullName>
    </recommendedName>
</protein>
<dbReference type="KEGG" id="lang:109326295"/>
<dbReference type="Gene3D" id="3.40.50.10090">
    <property type="match status" value="1"/>
</dbReference>
<dbReference type="CDD" id="cd06578">
    <property type="entry name" value="HemD"/>
    <property type="match status" value="1"/>
</dbReference>
<dbReference type="OMA" id="IRVDAYE"/>
<feature type="domain" description="Tetrapyrrole biosynthesis uroporphyrinogen III synthase" evidence="1">
    <location>
        <begin position="31"/>
        <end position="273"/>
    </location>
</feature>
<evidence type="ECO:0000313" key="2">
    <source>
        <dbReference type="EMBL" id="OIV98496.1"/>
    </source>
</evidence>
<accession>A0A1J7H819</accession>
<keyword evidence="3" id="KW-1185">Reference proteome</keyword>
<dbReference type="Proteomes" id="UP000188354">
    <property type="component" value="Chromosome LG14"/>
</dbReference>
<dbReference type="InterPro" id="IPR036108">
    <property type="entry name" value="4pyrrol_syn_uPrphyn_synt_sf"/>
</dbReference>
<dbReference type="Pfam" id="PF02602">
    <property type="entry name" value="HEM4"/>
    <property type="match status" value="1"/>
</dbReference>
<dbReference type="InterPro" id="IPR003754">
    <property type="entry name" value="4pyrrol_synth_uPrphyn_synth"/>
</dbReference>
<organism evidence="2 3">
    <name type="scientific">Lupinus angustifolius</name>
    <name type="common">Narrow-leaved blue lupine</name>
    <dbReference type="NCBI Taxonomy" id="3871"/>
    <lineage>
        <taxon>Eukaryota</taxon>
        <taxon>Viridiplantae</taxon>
        <taxon>Streptophyta</taxon>
        <taxon>Embryophyta</taxon>
        <taxon>Tracheophyta</taxon>
        <taxon>Spermatophyta</taxon>
        <taxon>Magnoliopsida</taxon>
        <taxon>eudicotyledons</taxon>
        <taxon>Gunneridae</taxon>
        <taxon>Pentapetalae</taxon>
        <taxon>rosids</taxon>
        <taxon>fabids</taxon>
        <taxon>Fabales</taxon>
        <taxon>Fabaceae</taxon>
        <taxon>Papilionoideae</taxon>
        <taxon>50 kb inversion clade</taxon>
        <taxon>genistoids sensu lato</taxon>
        <taxon>core genistoids</taxon>
        <taxon>Genisteae</taxon>
        <taxon>Lupinus</taxon>
    </lineage>
</organism>
<gene>
    <name evidence="2" type="ORF">TanjilG_18780</name>
</gene>
<dbReference type="PANTHER" id="PTHR38020:SF1">
    <property type="entry name" value="UROPORPHYRINOGEN-III SYNTHASE"/>
    <property type="match status" value="1"/>
</dbReference>
<dbReference type="GO" id="GO:0004852">
    <property type="term" value="F:uroporphyrinogen-III synthase activity"/>
    <property type="evidence" value="ECO:0007669"/>
    <property type="project" value="InterPro"/>
</dbReference>
<sequence>MPVTTATSTIPNHNPIVAFTTPPNYAARLSLLLTLNSYNPLWSPTLIIQPTPSNLTPYLSPHSLHSFSAIAFTSRTAIQSFSDAASDLPQPPLSDAGPTFTLAALGKDSELLDKDFIYKLSGNSGRVRILVPPIATPSSLVSSLGIGDGRKVLCPVPRVVGLDEPPVVPNFLNELWAMDWAPVRVNAYETRWAGARCAEGIVKGIEEGELDAVVFTSSAEVEGLLKSLKEFGLVFEDVRRRCPRLIVAAHGPVTAAGVERLGVKVDVVSSRFDSFEGVVDVLNETLERFKLLD</sequence>